<dbReference type="GO" id="GO:0008168">
    <property type="term" value="F:methyltransferase activity"/>
    <property type="evidence" value="ECO:0007669"/>
    <property type="project" value="UniProtKB-KW"/>
</dbReference>
<gene>
    <name evidence="1" type="ORF">HUO12_12515</name>
</gene>
<keyword evidence="1" id="KW-0489">Methyltransferase</keyword>
<name>A0A850HIT7_9SPHN</name>
<evidence type="ECO:0000313" key="2">
    <source>
        <dbReference type="Proteomes" id="UP000546031"/>
    </source>
</evidence>
<keyword evidence="1" id="KW-0808">Transferase</keyword>
<protein>
    <submittedName>
        <fullName evidence="1">Class I SAM-dependent methyltransferase</fullName>
    </submittedName>
</protein>
<proteinExistence type="predicted"/>
<dbReference type="SUPFAM" id="SSF53335">
    <property type="entry name" value="S-adenosyl-L-methionine-dependent methyltransferases"/>
    <property type="match status" value="1"/>
</dbReference>
<dbReference type="InterPro" id="IPR029063">
    <property type="entry name" value="SAM-dependent_MTases_sf"/>
</dbReference>
<evidence type="ECO:0000313" key="1">
    <source>
        <dbReference type="EMBL" id="NVE95722.1"/>
    </source>
</evidence>
<dbReference type="EMBL" id="JABWTA010000001">
    <property type="protein sequence ID" value="NVE95722.1"/>
    <property type="molecule type" value="Genomic_DNA"/>
</dbReference>
<dbReference type="Proteomes" id="UP000546031">
    <property type="component" value="Unassembled WGS sequence"/>
</dbReference>
<reference evidence="1 2" key="1">
    <citation type="submission" date="2020-06" db="EMBL/GenBank/DDBJ databases">
        <title>Altererythrobacter lutimaris sp. nov., a marine bacterium isolated from a tidal flat.</title>
        <authorList>
            <person name="Kim D."/>
            <person name="Yoo Y."/>
            <person name="Kim J.-J."/>
        </authorList>
    </citation>
    <scope>NUCLEOTIDE SEQUENCE [LARGE SCALE GENOMIC DNA]</scope>
    <source>
        <strain evidence="1 2">JGD-16</strain>
    </source>
</reference>
<sequence length="333" mass="37185">MTAEAWPKDWLEPVHACLFCGSSELEPFLDGVRDWYFEAVPGEFTFSRCLRCQSLVLDNRPRPEHIAKAYAGYYTTAEHPPDDEALSVKGALRQRVRIGYARARFGASSDVIDQGIAFATRFLPARKRSIEIQYRFLPEAQDRQLQVLDYGCGNGDYLERVAEIGHEALGVDFDPDAVSLARSRGLNVIENDAIDEGAFKQRFHHITANHVLEHVDDPVRLLKRFHAWLKPGGNLFLELPNARSRGLSADGRFWRGLEAPRHFALPSKSGLDSALARSGFVDFDQIERPELEEAMANHALAIKKRFPQVSSGVGLPGDPSEGEFITAIARKGA</sequence>
<dbReference type="PANTHER" id="PTHR43861">
    <property type="entry name" value="TRANS-ACONITATE 2-METHYLTRANSFERASE-RELATED"/>
    <property type="match status" value="1"/>
</dbReference>
<dbReference type="RefSeq" id="WP_176273920.1">
    <property type="nucleotide sequence ID" value="NZ_JABWTA010000001.1"/>
</dbReference>
<dbReference type="GO" id="GO:0032259">
    <property type="term" value="P:methylation"/>
    <property type="evidence" value="ECO:0007669"/>
    <property type="project" value="UniProtKB-KW"/>
</dbReference>
<accession>A0A850HIT7</accession>
<organism evidence="1 2">
    <name type="scientific">Altererythrobacter lutimaris</name>
    <dbReference type="NCBI Taxonomy" id="2743979"/>
    <lineage>
        <taxon>Bacteria</taxon>
        <taxon>Pseudomonadati</taxon>
        <taxon>Pseudomonadota</taxon>
        <taxon>Alphaproteobacteria</taxon>
        <taxon>Sphingomonadales</taxon>
        <taxon>Erythrobacteraceae</taxon>
        <taxon>Altererythrobacter</taxon>
    </lineage>
</organism>
<dbReference type="Gene3D" id="3.40.50.150">
    <property type="entry name" value="Vaccinia Virus protein VP39"/>
    <property type="match status" value="1"/>
</dbReference>
<dbReference type="Pfam" id="PF13489">
    <property type="entry name" value="Methyltransf_23"/>
    <property type="match status" value="1"/>
</dbReference>
<keyword evidence="2" id="KW-1185">Reference proteome</keyword>
<dbReference type="CDD" id="cd02440">
    <property type="entry name" value="AdoMet_MTases"/>
    <property type="match status" value="1"/>
</dbReference>
<comment type="caution">
    <text evidence="1">The sequence shown here is derived from an EMBL/GenBank/DDBJ whole genome shotgun (WGS) entry which is preliminary data.</text>
</comment>
<dbReference type="AlphaFoldDB" id="A0A850HIT7"/>